<protein>
    <submittedName>
        <fullName evidence="2">Phosphopantothenate-cysteine ligase</fullName>
        <ecNumber evidence="2">6.3.2.5</ecNumber>
    </submittedName>
</protein>
<dbReference type="EMBL" id="JAUSTM010000002">
    <property type="protein sequence ID" value="MDQ0221762.1"/>
    <property type="molecule type" value="Genomic_DNA"/>
</dbReference>
<evidence type="ECO:0000313" key="2">
    <source>
        <dbReference type="EMBL" id="MDQ0221762.1"/>
    </source>
</evidence>
<feature type="domain" description="DNA/pantothenate metabolism flavoprotein C-terminal" evidence="1">
    <location>
        <begin position="113"/>
        <end position="225"/>
    </location>
</feature>
<name>A0ABT9YPE8_9STRE</name>
<sequence>MKIIITSGGTSEAIDSVRDITNKATGRLGQVMAERFLEAGHHVTFVTTKHALKPQPHDRLTLHLITNVTSLMETLEPLVKTHDAIIHAMAVSDYTPVYMTDFETVSESNDLSQFLTAHNAETKISSSADYQVLFLKKTPKVISKIKKWNPAIHLIGFKLLVAVSQQELFEVARASLIKNKADAIVANDLTEISADSHKAYLVTTSEAIQTETKQGIAEMVLTFLKQIEDEK</sequence>
<reference evidence="2 3" key="1">
    <citation type="submission" date="2023-07" db="EMBL/GenBank/DDBJ databases">
        <title>Genomic Encyclopedia of Type Strains, Phase IV (KMG-IV): sequencing the most valuable type-strain genomes for metagenomic binning, comparative biology and taxonomic classification.</title>
        <authorList>
            <person name="Goeker M."/>
        </authorList>
    </citation>
    <scope>NUCLEOTIDE SEQUENCE [LARGE SCALE GENOMIC DNA]</scope>
    <source>
        <strain evidence="2 3">DSM 105143</strain>
    </source>
</reference>
<dbReference type="RefSeq" id="WP_307120990.1">
    <property type="nucleotide sequence ID" value="NZ_JAUSTM010000002.1"/>
</dbReference>
<keyword evidence="2" id="KW-0436">Ligase</keyword>
<dbReference type="InterPro" id="IPR011848">
    <property type="entry name" value="CoaB_strep"/>
</dbReference>
<dbReference type="Proteomes" id="UP001223079">
    <property type="component" value="Unassembled WGS sequence"/>
</dbReference>
<feature type="domain" description="DNA/pantothenate metabolism flavoprotein C-terminal" evidence="1">
    <location>
        <begin position="2"/>
        <end position="99"/>
    </location>
</feature>
<evidence type="ECO:0000259" key="1">
    <source>
        <dbReference type="Pfam" id="PF04127"/>
    </source>
</evidence>
<dbReference type="NCBIfam" id="TIGR02114">
    <property type="entry name" value="coaB_strep"/>
    <property type="match status" value="1"/>
</dbReference>
<evidence type="ECO:0000313" key="3">
    <source>
        <dbReference type="Proteomes" id="UP001223079"/>
    </source>
</evidence>
<dbReference type="NCBIfam" id="NF005231">
    <property type="entry name" value="PRK06732.1"/>
    <property type="match status" value="1"/>
</dbReference>
<gene>
    <name evidence="2" type="ORF">J2S23_000294</name>
</gene>
<comment type="caution">
    <text evidence="2">The sequence shown here is derived from an EMBL/GenBank/DDBJ whole genome shotgun (WGS) entry which is preliminary data.</text>
</comment>
<proteinExistence type="predicted"/>
<dbReference type="EC" id="6.3.2.5" evidence="2"/>
<organism evidence="2 3">
    <name type="scientific">Streptococcus moroccensis</name>
    <dbReference type="NCBI Taxonomy" id="1451356"/>
    <lineage>
        <taxon>Bacteria</taxon>
        <taxon>Bacillati</taxon>
        <taxon>Bacillota</taxon>
        <taxon>Bacilli</taxon>
        <taxon>Lactobacillales</taxon>
        <taxon>Streptococcaceae</taxon>
        <taxon>Streptococcus</taxon>
    </lineage>
</organism>
<dbReference type="SUPFAM" id="SSF102645">
    <property type="entry name" value="CoaB-like"/>
    <property type="match status" value="1"/>
</dbReference>
<dbReference type="Gene3D" id="3.40.50.10300">
    <property type="entry name" value="CoaB-like"/>
    <property type="match status" value="1"/>
</dbReference>
<dbReference type="Pfam" id="PF04127">
    <property type="entry name" value="DFP"/>
    <property type="match status" value="2"/>
</dbReference>
<dbReference type="InterPro" id="IPR035929">
    <property type="entry name" value="CoaB-like_sf"/>
</dbReference>
<dbReference type="InterPro" id="IPR007085">
    <property type="entry name" value="DNA/pantothenate-metab_flavo_C"/>
</dbReference>
<accession>A0ABT9YPE8</accession>
<dbReference type="GO" id="GO:0004632">
    <property type="term" value="F:phosphopantothenate--cysteine ligase activity"/>
    <property type="evidence" value="ECO:0007669"/>
    <property type="project" value="UniProtKB-EC"/>
</dbReference>
<keyword evidence="3" id="KW-1185">Reference proteome</keyword>